<protein>
    <submittedName>
        <fullName evidence="1">Uncharacterized protein</fullName>
    </submittedName>
</protein>
<organism evidence="1">
    <name type="scientific">Arundo donax</name>
    <name type="common">Giant reed</name>
    <name type="synonym">Donax arundinaceus</name>
    <dbReference type="NCBI Taxonomy" id="35708"/>
    <lineage>
        <taxon>Eukaryota</taxon>
        <taxon>Viridiplantae</taxon>
        <taxon>Streptophyta</taxon>
        <taxon>Embryophyta</taxon>
        <taxon>Tracheophyta</taxon>
        <taxon>Spermatophyta</taxon>
        <taxon>Magnoliopsida</taxon>
        <taxon>Liliopsida</taxon>
        <taxon>Poales</taxon>
        <taxon>Poaceae</taxon>
        <taxon>PACMAD clade</taxon>
        <taxon>Arundinoideae</taxon>
        <taxon>Arundineae</taxon>
        <taxon>Arundo</taxon>
    </lineage>
</organism>
<evidence type="ECO:0000313" key="1">
    <source>
        <dbReference type="EMBL" id="JAD43946.1"/>
    </source>
</evidence>
<reference evidence="1" key="1">
    <citation type="submission" date="2014-09" db="EMBL/GenBank/DDBJ databases">
        <authorList>
            <person name="Magalhaes I.L.F."/>
            <person name="Oliveira U."/>
            <person name="Santos F.R."/>
            <person name="Vidigal T.H.D.A."/>
            <person name="Brescovit A.D."/>
            <person name="Santos A.J."/>
        </authorList>
    </citation>
    <scope>NUCLEOTIDE SEQUENCE</scope>
    <source>
        <tissue evidence="1">Shoot tissue taken approximately 20 cm above the soil surface</tissue>
    </source>
</reference>
<name>A0A0A8ZYP1_ARUDO</name>
<reference evidence="1" key="2">
    <citation type="journal article" date="2015" name="Data Brief">
        <title>Shoot transcriptome of the giant reed, Arundo donax.</title>
        <authorList>
            <person name="Barrero R.A."/>
            <person name="Guerrero F.D."/>
            <person name="Moolhuijzen P."/>
            <person name="Goolsby J.A."/>
            <person name="Tidwell J."/>
            <person name="Bellgard S.E."/>
            <person name="Bellgard M.I."/>
        </authorList>
    </citation>
    <scope>NUCLEOTIDE SEQUENCE</scope>
    <source>
        <tissue evidence="1">Shoot tissue taken approximately 20 cm above the soil surface</tissue>
    </source>
</reference>
<dbReference type="AlphaFoldDB" id="A0A0A8ZYP1"/>
<accession>A0A0A8ZYP1</accession>
<sequence>MLPLPTLIHEYGICESNLHTYLAKFVDSHHQT</sequence>
<proteinExistence type="predicted"/>
<dbReference type="EMBL" id="GBRH01253949">
    <property type="protein sequence ID" value="JAD43946.1"/>
    <property type="molecule type" value="Transcribed_RNA"/>
</dbReference>